<evidence type="ECO:0000313" key="2">
    <source>
        <dbReference type="Proteomes" id="UP000291117"/>
    </source>
</evidence>
<proteinExistence type="predicted"/>
<dbReference type="Proteomes" id="UP000291117">
    <property type="component" value="Unassembled WGS sequence"/>
</dbReference>
<evidence type="ECO:0000313" key="1">
    <source>
        <dbReference type="EMBL" id="TCC97840.1"/>
    </source>
</evidence>
<reference evidence="1 2" key="1">
    <citation type="submission" date="2019-02" db="EMBL/GenBank/DDBJ databases">
        <title>Pedobacter sp. RP-3-8 sp. nov., isolated from Arctic soil.</title>
        <authorList>
            <person name="Dahal R.H."/>
        </authorList>
    </citation>
    <scope>NUCLEOTIDE SEQUENCE [LARGE SCALE GENOMIC DNA]</scope>
    <source>
        <strain evidence="1 2">RP-3-8</strain>
    </source>
</reference>
<name>A0A4R0NC13_9SPHI</name>
<organism evidence="1 2">
    <name type="scientific">Pedobacter hiemivivus</name>
    <dbReference type="NCBI Taxonomy" id="2530454"/>
    <lineage>
        <taxon>Bacteria</taxon>
        <taxon>Pseudomonadati</taxon>
        <taxon>Bacteroidota</taxon>
        <taxon>Sphingobacteriia</taxon>
        <taxon>Sphingobacteriales</taxon>
        <taxon>Sphingobacteriaceae</taxon>
        <taxon>Pedobacter</taxon>
    </lineage>
</organism>
<dbReference type="OrthoDB" id="665435at2"/>
<keyword evidence="2" id="KW-1185">Reference proteome</keyword>
<gene>
    <name evidence="1" type="ORF">EZ444_07980</name>
</gene>
<accession>A0A4R0NC13</accession>
<dbReference type="RefSeq" id="WP_131608198.1">
    <property type="nucleotide sequence ID" value="NZ_SJSM01000003.1"/>
</dbReference>
<dbReference type="InterPro" id="IPR046233">
    <property type="entry name" value="DUF6266"/>
</dbReference>
<dbReference type="Pfam" id="PF19781">
    <property type="entry name" value="DUF6266"/>
    <property type="match status" value="1"/>
</dbReference>
<sequence>MGILKSGIMGPIRNKTGPSVGRMHRSINVLTGAYRASTKPPTTSQLDAQGKFGLLSGFLTNIDDLIKVGFKQFSKGKDPVNVASAYNYDHAFLVDETGFTLNYPELMYSRGYILPAESPAMLALPGQIEFNWLPQRQSMYCQYTDMATFLVYNPAKGYSVKKALATDRYAQGYMLDLREDFVGDTVHCYMSFASKDGKLQGNSTYLGQLKCV</sequence>
<dbReference type="AlphaFoldDB" id="A0A4R0NC13"/>
<dbReference type="EMBL" id="SJSM01000003">
    <property type="protein sequence ID" value="TCC97840.1"/>
    <property type="molecule type" value="Genomic_DNA"/>
</dbReference>
<comment type="caution">
    <text evidence="1">The sequence shown here is derived from an EMBL/GenBank/DDBJ whole genome shotgun (WGS) entry which is preliminary data.</text>
</comment>
<protein>
    <submittedName>
        <fullName evidence="1">Uncharacterized protein</fullName>
    </submittedName>
</protein>